<evidence type="ECO:0000256" key="2">
    <source>
        <dbReference type="ARBA" id="ARBA00025147"/>
    </source>
</evidence>
<evidence type="ECO:0000259" key="3">
    <source>
        <dbReference type="PROSITE" id="PS50166"/>
    </source>
</evidence>
<dbReference type="Proteomes" id="UP000800041">
    <property type="component" value="Unassembled WGS sequence"/>
</dbReference>
<dbReference type="InterPro" id="IPR016024">
    <property type="entry name" value="ARM-type_fold"/>
</dbReference>
<name>A0A6G1H2Q1_9PEZI</name>
<sequence length="985" mass="110792">MASTADAIAPVLQAVDALQSNADREAKIKAHEYLDNFQKTATWQATVAILQVDLPDHSVSVQQRMFAATTLKGKIIFDISQVPRDARSTLRDTILTLLKQYQANLKPIRTQLCVCLANLAIQMLEWPGPEVLPLVFSTLGDQEGLPCVLEFLHVLPEEVTEGRKINLSEDNLARRTKELIEDNVKLVLQTLSDYAKTSRKRIASAPKNPQLYECITTWSREIPLNDIVNSPLLGHIFGALSNALAFEPAVECICAILRETRDVDESINIINTLAKHIISLQPHIKEAAEENPTQYDGLTRILAEAGEAWVVLIARSPDHFRPLVEAILECAARDQDRDVISFTFLFWSELKQYLLLERYQQAKLTYADIFSKLVDIMIGHLQYPTPEEGEDPNEDLFDGDREQEEKFREFRHQMGDVLKDCCEVMGAGACLFKAYILIEEWVKENGAGSRPGHLPKWQMLEAPLFSMRTMGRMVPPDEEEMLPKLIPLIVQIPPHDKVQFQAVMALGRYTEWTAKHPDTLDAQLQYIMSAFNHTSNDVVRAAALSFKFFCNDCATLLKDHIGQLHSFYSGVLYNLPKGSREDITDGVASVAAQVPVSEIYSTLKMFLHPIAGMIVEKASMATTEDEQLWVADQVQLLTIFFQSVQPYVGSGSENPAVKYCGEVFPVLAGLIDRFGGSSNPTSVPILERVCRCWRYQVLSYRTFMITLLPQLADKLAEGFSTSRQGCFLWATDAIVREFSEGQDYIDSTTTSAIYSFFESQATTFLRALNDLQLEAFADVVEDFFRLGVDALVFYPYRFLPSALMPDILQAATASLGLLKEEPLQSTLHFLRDFLGYGMESSPFSLYSPDQSQSSSVNPPEIRARVHELLRGQGELLTRSIMTGMMYSFPRDCFPDASGVLLALFQVMPREVAQWVGTTVSMLPAGSVSPEEGERLLNSINARVQEEEFRKIRSLLQDFTNSYRRRNVAPREGLGRLEATRFRFSG</sequence>
<dbReference type="InterPro" id="IPR051345">
    <property type="entry name" value="Importin_beta-like_NTR"/>
</dbReference>
<dbReference type="Pfam" id="PF24139">
    <property type="entry name" value="TPR_TNPO3_IPO13_4th"/>
    <property type="match status" value="1"/>
</dbReference>
<protein>
    <submittedName>
        <fullName evidence="4">Putative mRNA transport regulator</fullName>
    </submittedName>
</protein>
<keyword evidence="5" id="KW-1185">Reference proteome</keyword>
<dbReference type="GO" id="GO:0031267">
    <property type="term" value="F:small GTPase binding"/>
    <property type="evidence" value="ECO:0007669"/>
    <property type="project" value="InterPro"/>
</dbReference>
<dbReference type="AlphaFoldDB" id="A0A6G1H2Q1"/>
<dbReference type="GO" id="GO:0005634">
    <property type="term" value="C:nucleus"/>
    <property type="evidence" value="ECO:0007669"/>
    <property type="project" value="UniProtKB-ARBA"/>
</dbReference>
<dbReference type="InterPro" id="IPR001494">
    <property type="entry name" value="Importin-beta_N"/>
</dbReference>
<evidence type="ECO:0000313" key="4">
    <source>
        <dbReference type="EMBL" id="KAF1987496.1"/>
    </source>
</evidence>
<dbReference type="SUPFAM" id="SSF48371">
    <property type="entry name" value="ARM repeat"/>
    <property type="match status" value="1"/>
</dbReference>
<feature type="domain" description="Importin N-terminal" evidence="3">
    <location>
        <begin position="30"/>
        <end position="100"/>
    </location>
</feature>
<comment type="function">
    <text evidence="2">tRNA nucleus export receptor which facilitates tRNA translocation across the nuclear pore complex. Involved in pre-tRNA splicing, probably by affecting the interaction of pre-tRNA with splicing endonuclease.</text>
</comment>
<dbReference type="Pfam" id="PF08389">
    <property type="entry name" value="Xpo1"/>
    <property type="match status" value="1"/>
</dbReference>
<dbReference type="InterPro" id="IPR011989">
    <property type="entry name" value="ARM-like"/>
</dbReference>
<dbReference type="InterPro" id="IPR057941">
    <property type="entry name" value="TPR_TNPO3_IPO13_2nd"/>
</dbReference>
<dbReference type="GO" id="GO:0008033">
    <property type="term" value="P:tRNA processing"/>
    <property type="evidence" value="ECO:0007669"/>
    <property type="project" value="UniProtKB-KW"/>
</dbReference>
<dbReference type="GO" id="GO:0005737">
    <property type="term" value="C:cytoplasm"/>
    <property type="evidence" value="ECO:0007669"/>
    <property type="project" value="TreeGrafter"/>
</dbReference>
<keyword evidence="1" id="KW-0819">tRNA processing</keyword>
<proteinExistence type="predicted"/>
<dbReference type="GO" id="GO:0006606">
    <property type="term" value="P:protein import into nucleus"/>
    <property type="evidence" value="ECO:0007669"/>
    <property type="project" value="TreeGrafter"/>
</dbReference>
<dbReference type="Gene3D" id="1.25.10.10">
    <property type="entry name" value="Leucine-rich Repeat Variant"/>
    <property type="match status" value="1"/>
</dbReference>
<dbReference type="FunFam" id="1.25.10.10:FF:000266">
    <property type="entry name" value="mRNA transport regulator MTR10"/>
    <property type="match status" value="1"/>
</dbReference>
<dbReference type="Pfam" id="PF24138">
    <property type="entry name" value="TPR_TNPO3_IPO13_2nd"/>
    <property type="match status" value="1"/>
</dbReference>
<dbReference type="OrthoDB" id="435593at2759"/>
<dbReference type="PANTHER" id="PTHR12363:SF53">
    <property type="entry name" value="MRNA TRANSPORT REGULATOR MTR10"/>
    <property type="match status" value="1"/>
</dbReference>
<evidence type="ECO:0000313" key="5">
    <source>
        <dbReference type="Proteomes" id="UP000800041"/>
    </source>
</evidence>
<dbReference type="InterPro" id="IPR013598">
    <property type="entry name" value="Exportin-1/Importin-b-like"/>
</dbReference>
<dbReference type="Pfam" id="PF24140">
    <property type="entry name" value="TPR_TNPO3_IPO13_3rd"/>
    <property type="match status" value="1"/>
</dbReference>
<dbReference type="PANTHER" id="PTHR12363">
    <property type="entry name" value="TRANSPORTIN 3 AND IMPORTIN 13"/>
    <property type="match status" value="1"/>
</dbReference>
<dbReference type="SMART" id="SM00913">
    <property type="entry name" value="IBN_N"/>
    <property type="match status" value="1"/>
</dbReference>
<evidence type="ECO:0000256" key="1">
    <source>
        <dbReference type="ARBA" id="ARBA00022694"/>
    </source>
</evidence>
<reference evidence="4" key="1">
    <citation type="journal article" date="2020" name="Stud. Mycol.">
        <title>101 Dothideomycetes genomes: a test case for predicting lifestyles and emergence of pathogens.</title>
        <authorList>
            <person name="Haridas S."/>
            <person name="Albert R."/>
            <person name="Binder M."/>
            <person name="Bloem J."/>
            <person name="Labutti K."/>
            <person name="Salamov A."/>
            <person name="Andreopoulos B."/>
            <person name="Baker S."/>
            <person name="Barry K."/>
            <person name="Bills G."/>
            <person name="Bluhm B."/>
            <person name="Cannon C."/>
            <person name="Castanera R."/>
            <person name="Culley D."/>
            <person name="Daum C."/>
            <person name="Ezra D."/>
            <person name="Gonzalez J."/>
            <person name="Henrissat B."/>
            <person name="Kuo A."/>
            <person name="Liang C."/>
            <person name="Lipzen A."/>
            <person name="Lutzoni F."/>
            <person name="Magnuson J."/>
            <person name="Mondo S."/>
            <person name="Nolan M."/>
            <person name="Ohm R."/>
            <person name="Pangilinan J."/>
            <person name="Park H.-J."/>
            <person name="Ramirez L."/>
            <person name="Alfaro M."/>
            <person name="Sun H."/>
            <person name="Tritt A."/>
            <person name="Yoshinaga Y."/>
            <person name="Zwiers L.-H."/>
            <person name="Turgeon B."/>
            <person name="Goodwin S."/>
            <person name="Spatafora J."/>
            <person name="Crous P."/>
            <person name="Grigoriev I."/>
        </authorList>
    </citation>
    <scope>NUCLEOTIDE SEQUENCE</scope>
    <source>
        <strain evidence="4">CBS 113979</strain>
    </source>
</reference>
<organism evidence="4 5">
    <name type="scientific">Aulographum hederae CBS 113979</name>
    <dbReference type="NCBI Taxonomy" id="1176131"/>
    <lineage>
        <taxon>Eukaryota</taxon>
        <taxon>Fungi</taxon>
        <taxon>Dikarya</taxon>
        <taxon>Ascomycota</taxon>
        <taxon>Pezizomycotina</taxon>
        <taxon>Dothideomycetes</taxon>
        <taxon>Pleosporomycetidae</taxon>
        <taxon>Aulographales</taxon>
        <taxon>Aulographaceae</taxon>
    </lineage>
</organism>
<gene>
    <name evidence="4" type="ORF">K402DRAFT_330700</name>
</gene>
<dbReference type="InterPro" id="IPR058537">
    <property type="entry name" value="TPR_TNPO3_IPO13_4th"/>
</dbReference>
<accession>A0A6G1H2Q1</accession>
<dbReference type="EMBL" id="ML977152">
    <property type="protein sequence ID" value="KAF1987496.1"/>
    <property type="molecule type" value="Genomic_DNA"/>
</dbReference>
<dbReference type="InterPro" id="IPR057942">
    <property type="entry name" value="TPR_TNPO3_IPO13_3rd"/>
</dbReference>
<dbReference type="PROSITE" id="PS50166">
    <property type="entry name" value="IMPORTIN_B_NT"/>
    <property type="match status" value="1"/>
</dbReference>